<dbReference type="EMBL" id="BMNM01000001">
    <property type="protein sequence ID" value="GGI68319.1"/>
    <property type="molecule type" value="Genomic_DNA"/>
</dbReference>
<reference evidence="3" key="2">
    <citation type="submission" date="2020-09" db="EMBL/GenBank/DDBJ databases">
        <authorList>
            <person name="Sun Q."/>
            <person name="Ohkuma M."/>
        </authorList>
    </citation>
    <scope>NUCLEOTIDE SEQUENCE</scope>
    <source>
        <strain evidence="3">JCM 11219</strain>
    </source>
</reference>
<reference evidence="5" key="3">
    <citation type="submission" date="2022-09" db="EMBL/GenBank/DDBJ databases">
        <title>Complete genome sequence of Vulcanisaeta souniana.</title>
        <authorList>
            <person name="Kato S."/>
            <person name="Itoh T."/>
            <person name="Ohkuma M."/>
        </authorList>
    </citation>
    <scope>NUCLEOTIDE SEQUENCE [LARGE SCALE GENOMIC DNA]</scope>
    <source>
        <strain evidence="5">JCM 11219</strain>
    </source>
</reference>
<proteinExistence type="predicted"/>
<gene>
    <name evidence="3" type="ORF">GCM10007112_01680</name>
    <name evidence="2" type="ORF">Vsou_11390</name>
</gene>
<dbReference type="Gene3D" id="2.60.40.10">
    <property type="entry name" value="Immunoglobulins"/>
    <property type="match status" value="1"/>
</dbReference>
<dbReference type="EMBL" id="AP026830">
    <property type="protein sequence ID" value="BDR92046.1"/>
    <property type="molecule type" value="Genomic_DNA"/>
</dbReference>
<evidence type="ECO:0000313" key="3">
    <source>
        <dbReference type="EMBL" id="GGI68319.1"/>
    </source>
</evidence>
<evidence type="ECO:0000313" key="2">
    <source>
        <dbReference type="EMBL" id="BDR92046.1"/>
    </source>
</evidence>
<dbReference type="GeneID" id="76206684"/>
<organism evidence="3 4">
    <name type="scientific">Vulcanisaeta souniana JCM 11219</name>
    <dbReference type="NCBI Taxonomy" id="1293586"/>
    <lineage>
        <taxon>Archaea</taxon>
        <taxon>Thermoproteota</taxon>
        <taxon>Thermoprotei</taxon>
        <taxon>Thermoproteales</taxon>
        <taxon>Thermoproteaceae</taxon>
        <taxon>Vulcanisaeta</taxon>
    </lineage>
</organism>
<dbReference type="AlphaFoldDB" id="A0A830E3W5"/>
<reference evidence="3" key="1">
    <citation type="journal article" date="2014" name="Int. J. Syst. Evol. Microbiol.">
        <title>Complete genome sequence of Corynebacterium casei LMG S-19264T (=DSM 44701T), isolated from a smear-ripened cheese.</title>
        <authorList>
            <consortium name="US DOE Joint Genome Institute (JGI-PGF)"/>
            <person name="Walter F."/>
            <person name="Albersmeier A."/>
            <person name="Kalinowski J."/>
            <person name="Ruckert C."/>
        </authorList>
    </citation>
    <scope>NUCLEOTIDE SEQUENCE</scope>
    <source>
        <strain evidence="3">JCM 11219</strain>
    </source>
</reference>
<evidence type="ECO:0000313" key="5">
    <source>
        <dbReference type="Proteomes" id="UP001060771"/>
    </source>
</evidence>
<name>A0A830E3W5_9CREN</name>
<keyword evidence="1" id="KW-1133">Transmembrane helix</keyword>
<dbReference type="RefSeq" id="WP_054843151.1">
    <property type="nucleotide sequence ID" value="NZ_AP026830.1"/>
</dbReference>
<dbReference type="Proteomes" id="UP000657075">
    <property type="component" value="Unassembled WGS sequence"/>
</dbReference>
<feature type="transmembrane region" description="Helical" evidence="1">
    <location>
        <begin position="21"/>
        <end position="42"/>
    </location>
</feature>
<keyword evidence="5" id="KW-1185">Reference proteome</keyword>
<evidence type="ECO:0000256" key="1">
    <source>
        <dbReference type="SAM" id="Phobius"/>
    </source>
</evidence>
<dbReference type="OrthoDB" id="25758at2157"/>
<dbReference type="Proteomes" id="UP001060771">
    <property type="component" value="Chromosome"/>
</dbReference>
<reference evidence="2" key="4">
    <citation type="journal article" date="2023" name="Microbiol. Resour. Announc.">
        <title>Complete Genome Sequence of Vulcanisaeta souniana Strain IC-059, a Hyperthermophilic Archaeon Isolated from Hot Spring Water in Japan.</title>
        <authorList>
            <person name="Kato S."/>
            <person name="Itoh T."/>
            <person name="Wu L."/>
            <person name="Ma J."/>
            <person name="Ohkuma M."/>
        </authorList>
    </citation>
    <scope>NUCLEOTIDE SEQUENCE</scope>
    <source>
        <strain evidence="2">JCM 11219</strain>
    </source>
</reference>
<keyword evidence="1" id="KW-0812">Transmembrane</keyword>
<protein>
    <submittedName>
        <fullName evidence="3">Uncharacterized protein</fullName>
    </submittedName>
</protein>
<accession>A0A830E3W5</accession>
<evidence type="ECO:0000313" key="4">
    <source>
        <dbReference type="Proteomes" id="UP000657075"/>
    </source>
</evidence>
<sequence length="149" mass="16193">MYYGNNTRKINRQKRGDLSGPIYTILMIVFVIVAAIMLYNYFQSRTSVLTTQAQISIVNPQLAGNVYSVTVENIGTTPVTITSISIYPQNSQTPMVTQTLSTTINPGQSTSIVGTASNQFITGNKYIVVVEGYAQGNQEVATESIAISQ</sequence>
<keyword evidence="1" id="KW-0472">Membrane</keyword>
<dbReference type="InterPro" id="IPR013783">
    <property type="entry name" value="Ig-like_fold"/>
</dbReference>